<dbReference type="Pfam" id="PF13416">
    <property type="entry name" value="SBP_bac_8"/>
    <property type="match status" value="1"/>
</dbReference>
<dbReference type="InterPro" id="IPR006059">
    <property type="entry name" value="SBP"/>
</dbReference>
<dbReference type="EMBL" id="FNGF01000002">
    <property type="protein sequence ID" value="SDK87176.1"/>
    <property type="molecule type" value="Genomic_DNA"/>
</dbReference>
<feature type="chain" id="PRO_5038770833" evidence="1">
    <location>
        <begin position="30"/>
        <end position="434"/>
    </location>
</feature>
<sequence>MHHNDVSRPIRRRTLLTGATATAALAATAACGDGDGPAGTADDPIEISFEWWGDEARADITKQAVDLFMEQNEGIKVTANFADYPAYWESLTGRMASRDLPDVFQMDYPRLRQFGGTGMLLPLDGVVDTSDFREGVLDTAKLDGQLIAVPVGTNVFGLIYRPDWFEEHGIAVPEAGYSWDDYAELIRTLTAALGDGRWGGSDWTGSYLLAELWLRQQGDSFYSDDAASLNFTKEQLVQWWTIAAPLQADGSVPSPEEAAAENAPGVAAGTIATEMRWDTAVNGYWSTVTEGGGSLGIIAPPSADPANLALHLRPAMQYVVGADTEQPEAAAKLIEFLLGDPEAAKILGTNRGIPATRTALDNVELDEASQAVIDYEATVEGHLAGAPVVPPAAAGAVEAKFTEIYQQVQYATMTPEDAADLFFTEAETLFASEQ</sequence>
<dbReference type="PANTHER" id="PTHR43649:SF30">
    <property type="entry name" value="ABC TRANSPORTER SUBSTRATE-BINDING PROTEIN"/>
    <property type="match status" value="1"/>
</dbReference>
<dbReference type="PROSITE" id="PS51318">
    <property type="entry name" value="TAT"/>
    <property type="match status" value="1"/>
</dbReference>
<accession>A0A1G9FFQ4</accession>
<dbReference type="RefSeq" id="WP_091046223.1">
    <property type="nucleotide sequence ID" value="NZ_FNGF01000002.1"/>
</dbReference>
<protein>
    <submittedName>
        <fullName evidence="2">Carbohydrate ABC transporter substrate-binding protein, CUT1 family</fullName>
    </submittedName>
</protein>
<keyword evidence="1" id="KW-0732">Signal</keyword>
<feature type="signal peptide" evidence="1">
    <location>
        <begin position="1"/>
        <end position="29"/>
    </location>
</feature>
<dbReference type="OrthoDB" id="7918484at2"/>
<name>A0A1G9FFQ4_9ACTN</name>
<reference evidence="3" key="1">
    <citation type="submission" date="2016-10" db="EMBL/GenBank/DDBJ databases">
        <authorList>
            <person name="Varghese N."/>
            <person name="Submissions S."/>
        </authorList>
    </citation>
    <scope>NUCLEOTIDE SEQUENCE [LARGE SCALE GENOMIC DNA]</scope>
    <source>
        <strain evidence="3">CGMCC 4.3147</strain>
    </source>
</reference>
<proteinExistence type="predicted"/>
<evidence type="ECO:0000313" key="2">
    <source>
        <dbReference type="EMBL" id="SDK87176.1"/>
    </source>
</evidence>
<dbReference type="PANTHER" id="PTHR43649">
    <property type="entry name" value="ARABINOSE-BINDING PROTEIN-RELATED"/>
    <property type="match status" value="1"/>
</dbReference>
<evidence type="ECO:0000256" key="1">
    <source>
        <dbReference type="SAM" id="SignalP"/>
    </source>
</evidence>
<keyword evidence="3" id="KW-1185">Reference proteome</keyword>
<gene>
    <name evidence="2" type="ORF">SAMN05216298_1760</name>
</gene>
<organism evidence="2 3">
    <name type="scientific">Glycomyces sambucus</name>
    <dbReference type="NCBI Taxonomy" id="380244"/>
    <lineage>
        <taxon>Bacteria</taxon>
        <taxon>Bacillati</taxon>
        <taxon>Actinomycetota</taxon>
        <taxon>Actinomycetes</taxon>
        <taxon>Glycomycetales</taxon>
        <taxon>Glycomycetaceae</taxon>
        <taxon>Glycomyces</taxon>
    </lineage>
</organism>
<dbReference type="AlphaFoldDB" id="A0A1G9FFQ4"/>
<dbReference type="STRING" id="380244.SAMN05216298_1760"/>
<dbReference type="InterPro" id="IPR050490">
    <property type="entry name" value="Bact_solute-bd_prot1"/>
</dbReference>
<dbReference type="InterPro" id="IPR006311">
    <property type="entry name" value="TAT_signal"/>
</dbReference>
<dbReference type="SUPFAM" id="SSF53850">
    <property type="entry name" value="Periplasmic binding protein-like II"/>
    <property type="match status" value="1"/>
</dbReference>
<dbReference type="Gene3D" id="3.40.190.10">
    <property type="entry name" value="Periplasmic binding protein-like II"/>
    <property type="match status" value="2"/>
</dbReference>
<dbReference type="Proteomes" id="UP000198662">
    <property type="component" value="Unassembled WGS sequence"/>
</dbReference>
<evidence type="ECO:0000313" key="3">
    <source>
        <dbReference type="Proteomes" id="UP000198662"/>
    </source>
</evidence>